<evidence type="ECO:0000313" key="3">
    <source>
        <dbReference type="Proteomes" id="UP000518752"/>
    </source>
</evidence>
<keyword evidence="3" id="KW-1185">Reference proteome</keyword>
<accession>A0A8H5HFZ4</accession>
<feature type="compositionally biased region" description="Low complexity" evidence="1">
    <location>
        <begin position="57"/>
        <end position="75"/>
    </location>
</feature>
<feature type="compositionally biased region" description="Basic and acidic residues" evidence="1">
    <location>
        <begin position="133"/>
        <end position="148"/>
    </location>
</feature>
<protein>
    <submittedName>
        <fullName evidence="2">Uncharacterized protein</fullName>
    </submittedName>
</protein>
<sequence length="217" mass="24548">MMSKIAAQQELMNKKIYDIHDEQLPVYETPKRHIPPLYPPPSMENAVPDPGPSPFDTASPWLAPSASPSPTPTQSQRPEDDPSSRKSQSGTGIYFEETFLNDATSSNINHTAGDSVVITQNDHSHRENFWKLSADRSGSRTGREDNYRGFRRGGSDMRNVPYSSRVKSRSRASMNDEEGRRWADRPDVGGWRSYDTFKNDEEAGSYDSSRNDDAYFY</sequence>
<evidence type="ECO:0000256" key="1">
    <source>
        <dbReference type="SAM" id="MobiDB-lite"/>
    </source>
</evidence>
<feature type="compositionally biased region" description="Basic and acidic residues" evidence="1">
    <location>
        <begin position="177"/>
        <end position="187"/>
    </location>
</feature>
<feature type="region of interest" description="Disordered" evidence="1">
    <location>
        <begin position="133"/>
        <end position="217"/>
    </location>
</feature>
<name>A0A8H5HFZ4_9AGAR</name>
<proteinExistence type="predicted"/>
<dbReference type="Proteomes" id="UP000518752">
    <property type="component" value="Unassembled WGS sequence"/>
</dbReference>
<comment type="caution">
    <text evidence="2">The sequence shown here is derived from an EMBL/GenBank/DDBJ whole genome shotgun (WGS) entry which is preliminary data.</text>
</comment>
<dbReference type="AlphaFoldDB" id="A0A8H5HFZ4"/>
<dbReference type="EMBL" id="JAACJN010000053">
    <property type="protein sequence ID" value="KAF5382290.1"/>
    <property type="molecule type" value="Genomic_DNA"/>
</dbReference>
<reference evidence="2 3" key="1">
    <citation type="journal article" date="2020" name="ISME J.">
        <title>Uncovering the hidden diversity of litter-decomposition mechanisms in mushroom-forming fungi.</title>
        <authorList>
            <person name="Floudas D."/>
            <person name="Bentzer J."/>
            <person name="Ahren D."/>
            <person name="Johansson T."/>
            <person name="Persson P."/>
            <person name="Tunlid A."/>
        </authorList>
    </citation>
    <scope>NUCLEOTIDE SEQUENCE [LARGE SCALE GENOMIC DNA]</scope>
    <source>
        <strain evidence="2 3">CBS 406.79</strain>
    </source>
</reference>
<feature type="region of interest" description="Disordered" evidence="1">
    <location>
        <begin position="28"/>
        <end position="98"/>
    </location>
</feature>
<organism evidence="2 3">
    <name type="scientific">Collybiopsis confluens</name>
    <dbReference type="NCBI Taxonomy" id="2823264"/>
    <lineage>
        <taxon>Eukaryota</taxon>
        <taxon>Fungi</taxon>
        <taxon>Dikarya</taxon>
        <taxon>Basidiomycota</taxon>
        <taxon>Agaricomycotina</taxon>
        <taxon>Agaricomycetes</taxon>
        <taxon>Agaricomycetidae</taxon>
        <taxon>Agaricales</taxon>
        <taxon>Marasmiineae</taxon>
        <taxon>Omphalotaceae</taxon>
        <taxon>Collybiopsis</taxon>
    </lineage>
</organism>
<gene>
    <name evidence="2" type="ORF">D9757_008492</name>
</gene>
<evidence type="ECO:0000313" key="2">
    <source>
        <dbReference type="EMBL" id="KAF5382290.1"/>
    </source>
</evidence>